<keyword evidence="2" id="KW-1185">Reference proteome</keyword>
<name>A0A1H1HYS8_NATTX</name>
<dbReference type="Proteomes" id="UP000198848">
    <property type="component" value="Unassembled WGS sequence"/>
</dbReference>
<protein>
    <recommendedName>
        <fullName evidence="3">Hsp20/alpha crystallin family protein</fullName>
    </recommendedName>
</protein>
<dbReference type="InterPro" id="IPR055551">
    <property type="entry name" value="DUF7127"/>
</dbReference>
<evidence type="ECO:0000313" key="2">
    <source>
        <dbReference type="Proteomes" id="UP000198848"/>
    </source>
</evidence>
<dbReference type="AlphaFoldDB" id="A0A1H1HYS8"/>
<dbReference type="Pfam" id="PF23444">
    <property type="entry name" value="DUF7127"/>
    <property type="match status" value="1"/>
</dbReference>
<dbReference type="EMBL" id="FNLC01000003">
    <property type="protein sequence ID" value="SDR30550.1"/>
    <property type="molecule type" value="Genomic_DNA"/>
</dbReference>
<reference evidence="2" key="1">
    <citation type="submission" date="2016-10" db="EMBL/GenBank/DDBJ databases">
        <authorList>
            <person name="Varghese N."/>
            <person name="Submissions S."/>
        </authorList>
    </citation>
    <scope>NUCLEOTIDE SEQUENCE [LARGE SCALE GENOMIC DNA]</scope>
    <source>
        <strain evidence="2">DSM 24767</strain>
    </source>
</reference>
<dbReference type="OrthoDB" id="204533at2157"/>
<sequence length="87" mass="9417">MNVPEPLREADGQDSLVRSFEYDDREDLVVVDFGQNVATDDGVSIDVLDSRVIVVAGDRQLEFDLPATANDVTVHNGVLTIEGDAGE</sequence>
<gene>
    <name evidence="1" type="ORF">SAMN04489842_3159</name>
</gene>
<dbReference type="RefSeq" id="WP_090383768.1">
    <property type="nucleotide sequence ID" value="NZ_FNLC01000003.1"/>
</dbReference>
<evidence type="ECO:0008006" key="3">
    <source>
        <dbReference type="Google" id="ProtNLM"/>
    </source>
</evidence>
<accession>A0A1H1HYS8</accession>
<evidence type="ECO:0000313" key="1">
    <source>
        <dbReference type="EMBL" id="SDR30550.1"/>
    </source>
</evidence>
<organism evidence="1 2">
    <name type="scientific">Natronobacterium texcoconense</name>
    <dbReference type="NCBI Taxonomy" id="1095778"/>
    <lineage>
        <taxon>Archaea</taxon>
        <taxon>Methanobacteriati</taxon>
        <taxon>Methanobacteriota</taxon>
        <taxon>Stenosarchaea group</taxon>
        <taxon>Halobacteria</taxon>
        <taxon>Halobacteriales</taxon>
        <taxon>Natrialbaceae</taxon>
        <taxon>Natronobacterium</taxon>
    </lineage>
</organism>
<proteinExistence type="predicted"/>